<proteinExistence type="predicted"/>
<dbReference type="PANTHER" id="PTHR32071">
    <property type="entry name" value="TRANSCRIPTIONAL REGULATORY PROTEIN"/>
    <property type="match status" value="1"/>
</dbReference>
<protein>
    <submittedName>
        <fullName evidence="7">Sigma 54-interacting transcriptional regulator</fullName>
    </submittedName>
</protein>
<evidence type="ECO:0000313" key="7">
    <source>
        <dbReference type="EMBL" id="MEL1249956.1"/>
    </source>
</evidence>
<keyword evidence="8" id="KW-1185">Reference proteome</keyword>
<dbReference type="PANTHER" id="PTHR32071:SF57">
    <property type="entry name" value="C4-DICARBOXYLATE TRANSPORT TRANSCRIPTIONAL REGULATORY PROTEIN DCTD"/>
    <property type="match status" value="1"/>
</dbReference>
<evidence type="ECO:0000256" key="1">
    <source>
        <dbReference type="ARBA" id="ARBA00022741"/>
    </source>
</evidence>
<keyword evidence="2" id="KW-0067">ATP-binding</keyword>
<dbReference type="RefSeq" id="WP_341672476.1">
    <property type="nucleotide sequence ID" value="NZ_JBBYHV010000001.1"/>
</dbReference>
<dbReference type="InterPro" id="IPR027417">
    <property type="entry name" value="P-loop_NTPase"/>
</dbReference>
<sequence>MLYGRAPSSARSRSGLVERANGGTLVLESIEQIPEHALARLVSLLDNRSFYTLGAERPQAVDIRVIATSLDTDGEDTGSSIASALRSRLSGVTITLPTLVERQQDVPVFFREFLRHYERELEREADELNEAQMRHLLTHDWPGNLRELQMYAQNFVLGLTQIATSGPTVEEHPSLRDLLAGYEKSVLEDALRQAGGSVAQVQQHLDLPRKTLYDKLARYGIKPAEFRQ</sequence>
<evidence type="ECO:0000256" key="4">
    <source>
        <dbReference type="ARBA" id="ARBA00023015"/>
    </source>
</evidence>
<dbReference type="Gene3D" id="3.40.50.300">
    <property type="entry name" value="P-loop containing nucleotide triphosphate hydrolases"/>
    <property type="match status" value="1"/>
</dbReference>
<dbReference type="Gene3D" id="1.10.10.60">
    <property type="entry name" value="Homeodomain-like"/>
    <property type="match status" value="1"/>
</dbReference>
<evidence type="ECO:0000256" key="3">
    <source>
        <dbReference type="ARBA" id="ARBA00023012"/>
    </source>
</evidence>
<dbReference type="Pfam" id="PF02954">
    <property type="entry name" value="HTH_8"/>
    <property type="match status" value="1"/>
</dbReference>
<keyword evidence="5" id="KW-0804">Transcription</keyword>
<gene>
    <name evidence="7" type="ORF">AAEO60_04665</name>
</gene>
<dbReference type="PROSITE" id="PS50045">
    <property type="entry name" value="SIGMA54_INTERACT_4"/>
    <property type="match status" value="1"/>
</dbReference>
<dbReference type="Gene3D" id="1.10.8.60">
    <property type="match status" value="1"/>
</dbReference>
<dbReference type="Proteomes" id="UP001497045">
    <property type="component" value="Unassembled WGS sequence"/>
</dbReference>
<dbReference type="SUPFAM" id="SSF46689">
    <property type="entry name" value="Homeodomain-like"/>
    <property type="match status" value="1"/>
</dbReference>
<reference evidence="7 8" key="1">
    <citation type="submission" date="2024-04" db="EMBL/GenBank/DDBJ databases">
        <title>Aurantiacibacter sp. DGU6 16S ribosomal RNA gene Genome sequencing and assembly.</title>
        <authorList>
            <person name="Park S."/>
        </authorList>
    </citation>
    <scope>NUCLEOTIDE SEQUENCE [LARGE SCALE GENOMIC DNA]</scope>
    <source>
        <strain evidence="7 8">DGU6</strain>
    </source>
</reference>
<evidence type="ECO:0000256" key="5">
    <source>
        <dbReference type="ARBA" id="ARBA00023163"/>
    </source>
</evidence>
<keyword evidence="1" id="KW-0547">Nucleotide-binding</keyword>
<dbReference type="InterPro" id="IPR009057">
    <property type="entry name" value="Homeodomain-like_sf"/>
</dbReference>
<feature type="domain" description="Sigma-54 factor interaction" evidence="6">
    <location>
        <begin position="1"/>
        <end position="157"/>
    </location>
</feature>
<keyword evidence="4" id="KW-0805">Transcription regulation</keyword>
<dbReference type="InterPro" id="IPR002197">
    <property type="entry name" value="HTH_Fis"/>
</dbReference>
<dbReference type="SUPFAM" id="SSF52540">
    <property type="entry name" value="P-loop containing nucleoside triphosphate hydrolases"/>
    <property type="match status" value="1"/>
</dbReference>
<dbReference type="EMBL" id="JBBYHV010000001">
    <property type="protein sequence ID" value="MEL1249956.1"/>
    <property type="molecule type" value="Genomic_DNA"/>
</dbReference>
<dbReference type="InterPro" id="IPR058031">
    <property type="entry name" value="AAA_lid_NorR"/>
</dbReference>
<keyword evidence="3" id="KW-0902">Two-component regulatory system</keyword>
<evidence type="ECO:0000259" key="6">
    <source>
        <dbReference type="PROSITE" id="PS50045"/>
    </source>
</evidence>
<comment type="caution">
    <text evidence="7">The sequence shown here is derived from an EMBL/GenBank/DDBJ whole genome shotgun (WGS) entry which is preliminary data.</text>
</comment>
<dbReference type="InterPro" id="IPR002078">
    <property type="entry name" value="Sigma_54_int"/>
</dbReference>
<evidence type="ECO:0000313" key="8">
    <source>
        <dbReference type="Proteomes" id="UP001497045"/>
    </source>
</evidence>
<dbReference type="Pfam" id="PF00158">
    <property type="entry name" value="Sigma54_activat"/>
    <property type="match status" value="1"/>
</dbReference>
<evidence type="ECO:0000256" key="2">
    <source>
        <dbReference type="ARBA" id="ARBA00022840"/>
    </source>
</evidence>
<accession>A0ABU9ICP7</accession>
<organism evidence="7 8">
    <name type="scientific">Aurantiacibacter gilvus</name>
    <dbReference type="NCBI Taxonomy" id="3139141"/>
    <lineage>
        <taxon>Bacteria</taxon>
        <taxon>Pseudomonadati</taxon>
        <taxon>Pseudomonadota</taxon>
        <taxon>Alphaproteobacteria</taxon>
        <taxon>Sphingomonadales</taxon>
        <taxon>Erythrobacteraceae</taxon>
        <taxon>Aurantiacibacter</taxon>
    </lineage>
</organism>
<dbReference type="Pfam" id="PF25601">
    <property type="entry name" value="AAA_lid_14"/>
    <property type="match status" value="1"/>
</dbReference>
<name>A0ABU9ICP7_9SPHN</name>